<dbReference type="HAMAP" id="MF_00129">
    <property type="entry name" value="MnmG_GidA"/>
    <property type="match status" value="1"/>
</dbReference>
<accession>A0AA49JJ94</accession>
<feature type="binding site" evidence="11">
    <location>
        <position position="124"/>
    </location>
    <ligand>
        <name>FAD</name>
        <dbReference type="ChEBI" id="CHEBI:57692"/>
    </ligand>
</feature>
<dbReference type="FunFam" id="3.50.50.60:FF:000002">
    <property type="entry name" value="tRNA uridine 5-carboxymethylaminomethyl modification enzyme MnmG"/>
    <property type="match status" value="1"/>
</dbReference>
<evidence type="ECO:0000256" key="6">
    <source>
        <dbReference type="ARBA" id="ARBA00022694"/>
    </source>
</evidence>
<dbReference type="InterPro" id="IPR026904">
    <property type="entry name" value="MnmG_C"/>
</dbReference>
<evidence type="ECO:0000256" key="12">
    <source>
        <dbReference type="SAM" id="MobiDB-lite"/>
    </source>
</evidence>
<dbReference type="GO" id="GO:0050660">
    <property type="term" value="F:flavin adenine dinucleotide binding"/>
    <property type="evidence" value="ECO:0007669"/>
    <property type="project" value="UniProtKB-UniRule"/>
</dbReference>
<dbReference type="AlphaFoldDB" id="A0AA49JJ94"/>
<dbReference type="FunFam" id="1.10.150.570:FF:000001">
    <property type="entry name" value="tRNA uridine 5-carboxymethylaminomethyl modification enzyme MnmG"/>
    <property type="match status" value="1"/>
</dbReference>
<dbReference type="InterPro" id="IPR040131">
    <property type="entry name" value="MnmG_N"/>
</dbReference>
<keyword evidence="7 11" id="KW-0274">FAD</keyword>
<dbReference type="InterPro" id="IPR047001">
    <property type="entry name" value="MnmG_C_subdom"/>
</dbReference>
<feature type="compositionally biased region" description="Basic and acidic residues" evidence="12">
    <location>
        <begin position="204"/>
        <end position="224"/>
    </location>
</feature>
<dbReference type="InterPro" id="IPR049312">
    <property type="entry name" value="GIDA_C_N"/>
</dbReference>
<dbReference type="EMBL" id="CP120682">
    <property type="protein sequence ID" value="WKN39132.1"/>
    <property type="molecule type" value="Genomic_DNA"/>
</dbReference>
<evidence type="ECO:0000256" key="8">
    <source>
        <dbReference type="ARBA" id="ARBA00023027"/>
    </source>
</evidence>
<dbReference type="Gene3D" id="1.10.10.1800">
    <property type="entry name" value="tRNA uridine 5-carboxymethylaminomethyl modification enzyme MnmG/GidA"/>
    <property type="match status" value="1"/>
</dbReference>
<dbReference type="InterPro" id="IPR020595">
    <property type="entry name" value="MnmG-rel_CS"/>
</dbReference>
<dbReference type="Pfam" id="PF01134">
    <property type="entry name" value="GIDA"/>
    <property type="match status" value="1"/>
</dbReference>
<dbReference type="Pfam" id="PF21680">
    <property type="entry name" value="GIDA_C_1st"/>
    <property type="match status" value="1"/>
</dbReference>
<sequence>MLFDKYDVIVVGAGHAGNEAAAAAANMGSSTLLITMDMTKIGQMSCNPAMGGVAKGQIVREIDALGGLSGIVTDESAIQFRMLNRSKGPAMWSPRTQNDRARFTESWRMHLEQIPNLDFLQEMVTGILVEGSRVVGVTTSIGLEIKSNSVILTNGTFLNGLIHIGEKQRGGGRSGERASKGITEQLVNLGFESGRMKTGTPPRVDGRSLDYSKMEEQPGDERPGKFSFTDTKPLAHQRSCHITYTNPTVHEILETGFDRSPMFNGRIRGQGPRYCPSIEDKINRFAERDRHQIFVEPEGWNTVEVYVNGFSTSLPEEVQHQAIRHIPGFEKAKLFRPGYAIEYDYFPPTQLSTSLETKLIENLFFAGQINGTTGYEEAACQGLMAGINAHNKVHQLEPFVLRRSEAYIGVLIDDLINKGTEEPYRMFTSRAEFRLLLRQDNADLRLTEKGHQLGLIDNARLEKVFDKRNAIYELLSEIKQRKAAPQEINEGLDELSTATIREKVSIHQLLKRPEITMQALEKLDSGLEEYFQKFDNEVVEQVEILTKYESYLEKERQHAERVESLEGYRIPTNFDYSKVKALSTEAREKLTKIRPETIGQASRISGVSPADISVIMVYLGK</sequence>
<dbReference type="InterPro" id="IPR002218">
    <property type="entry name" value="MnmG-rel"/>
</dbReference>
<evidence type="ECO:0000313" key="14">
    <source>
        <dbReference type="EMBL" id="WKN39132.1"/>
    </source>
</evidence>
<feature type="binding site" evidence="11">
    <location>
        <position position="179"/>
    </location>
    <ligand>
        <name>FAD</name>
        <dbReference type="ChEBI" id="CHEBI:57692"/>
    </ligand>
</feature>
<dbReference type="InterPro" id="IPR036188">
    <property type="entry name" value="FAD/NAD-bd_sf"/>
</dbReference>
<keyword evidence="11" id="KW-0963">Cytoplasm</keyword>
<dbReference type="Gene3D" id="3.50.50.60">
    <property type="entry name" value="FAD/NAD(P)-binding domain"/>
    <property type="match status" value="2"/>
</dbReference>
<feature type="region of interest" description="Disordered" evidence="12">
    <location>
        <begin position="193"/>
        <end position="231"/>
    </location>
</feature>
<keyword evidence="6 11" id="KW-0819">tRNA processing</keyword>
<evidence type="ECO:0000256" key="10">
    <source>
        <dbReference type="ARBA" id="ARBA00031800"/>
    </source>
</evidence>
<comment type="subcellular location">
    <subcellularLocation>
        <location evidence="11">Cytoplasm</location>
    </subcellularLocation>
</comment>
<evidence type="ECO:0000256" key="4">
    <source>
        <dbReference type="ARBA" id="ARBA00020461"/>
    </source>
</evidence>
<evidence type="ECO:0000256" key="2">
    <source>
        <dbReference type="ARBA" id="ARBA00003717"/>
    </source>
</evidence>
<protein>
    <recommendedName>
        <fullName evidence="4 11">tRNA uridine 5-carboxymethylaminomethyl modification enzyme MnmG</fullName>
    </recommendedName>
    <alternativeName>
        <fullName evidence="10 11">Glucose-inhibited division protein A</fullName>
    </alternativeName>
</protein>
<feature type="binding site" evidence="11">
    <location>
        <begin position="12"/>
        <end position="17"/>
    </location>
    <ligand>
        <name>FAD</name>
        <dbReference type="ChEBI" id="CHEBI:57692"/>
    </ligand>
</feature>
<evidence type="ECO:0000256" key="7">
    <source>
        <dbReference type="ARBA" id="ARBA00022827"/>
    </source>
</evidence>
<name>A0AA49JJ94_9BACT</name>
<evidence type="ECO:0000259" key="13">
    <source>
        <dbReference type="SMART" id="SM01228"/>
    </source>
</evidence>
<dbReference type="PROSITE" id="PS01280">
    <property type="entry name" value="GIDA_1"/>
    <property type="match status" value="1"/>
</dbReference>
<evidence type="ECO:0000256" key="3">
    <source>
        <dbReference type="ARBA" id="ARBA00007653"/>
    </source>
</evidence>
<comment type="cofactor">
    <cofactor evidence="1 11">
        <name>FAD</name>
        <dbReference type="ChEBI" id="CHEBI:57692"/>
    </cofactor>
</comment>
<dbReference type="GO" id="GO:0030488">
    <property type="term" value="P:tRNA methylation"/>
    <property type="evidence" value="ECO:0007669"/>
    <property type="project" value="TreeGrafter"/>
</dbReference>
<dbReference type="Pfam" id="PF13932">
    <property type="entry name" value="SAM_GIDA_C"/>
    <property type="match status" value="1"/>
</dbReference>
<reference evidence="14" key="2">
    <citation type="journal article" date="2024" name="Antonie Van Leeuwenhoek">
        <title>Roseihalotalea indica gen. nov., sp. nov., a halophilic Bacteroidetes from mesopelagic Southwest Indian Ocean with higher carbohydrate metabolic potential.</title>
        <authorList>
            <person name="Chen B."/>
            <person name="Zhang M."/>
            <person name="Lin D."/>
            <person name="Ye J."/>
            <person name="Tang K."/>
        </authorList>
    </citation>
    <scope>NUCLEOTIDE SEQUENCE</scope>
    <source>
        <strain evidence="14">TK19036</strain>
    </source>
</reference>
<dbReference type="PANTHER" id="PTHR11806">
    <property type="entry name" value="GLUCOSE INHIBITED DIVISION PROTEIN A"/>
    <property type="match status" value="1"/>
</dbReference>
<dbReference type="Gene3D" id="1.10.150.570">
    <property type="entry name" value="GidA associated domain, C-terminal subdomain"/>
    <property type="match status" value="1"/>
</dbReference>
<dbReference type="PANTHER" id="PTHR11806:SF0">
    <property type="entry name" value="PROTEIN MTO1 HOMOLOG, MITOCHONDRIAL"/>
    <property type="match status" value="1"/>
</dbReference>
<feature type="domain" description="tRNA uridine 5-carboxymethylaminomethyl modification enzyme C-terminal subdomain" evidence="13">
    <location>
        <begin position="546"/>
        <end position="617"/>
    </location>
</feature>
<comment type="function">
    <text evidence="2 11">NAD-binding protein involved in the addition of a carboxymethylaminomethyl (cmnm) group at the wobble position (U34) of certain tRNAs, forming tRNA-cmnm(5)s(2)U34.</text>
</comment>
<feature type="binding site" evidence="11">
    <location>
        <position position="368"/>
    </location>
    <ligand>
        <name>FAD</name>
        <dbReference type="ChEBI" id="CHEBI:57692"/>
    </ligand>
</feature>
<dbReference type="NCBIfam" id="TIGR00136">
    <property type="entry name" value="mnmG_gidA"/>
    <property type="match status" value="1"/>
</dbReference>
<dbReference type="PROSITE" id="PS01281">
    <property type="entry name" value="GIDA_2"/>
    <property type="match status" value="1"/>
</dbReference>
<keyword evidence="8 11" id="KW-0520">NAD</keyword>
<evidence type="ECO:0000256" key="5">
    <source>
        <dbReference type="ARBA" id="ARBA00022630"/>
    </source>
</evidence>
<dbReference type="InterPro" id="IPR004416">
    <property type="entry name" value="MnmG"/>
</dbReference>
<dbReference type="SUPFAM" id="SSF51905">
    <property type="entry name" value="FAD/NAD(P)-binding domain"/>
    <property type="match status" value="1"/>
</dbReference>
<keyword evidence="5 11" id="KW-0285">Flavoprotein</keyword>
<gene>
    <name evidence="11 14" type="primary">mnmG</name>
    <name evidence="11" type="synonym">gidA</name>
    <name evidence="14" type="ORF">K4G66_10520</name>
</gene>
<dbReference type="SMART" id="SM01228">
    <property type="entry name" value="GIDA_assoc_3"/>
    <property type="match status" value="1"/>
</dbReference>
<dbReference type="InterPro" id="IPR044920">
    <property type="entry name" value="MnmG_C_subdom_sf"/>
</dbReference>
<comment type="subunit">
    <text evidence="9 11">Homodimer. Heterotetramer of two MnmE and two MnmG subunits.</text>
</comment>
<dbReference type="GO" id="GO:0005829">
    <property type="term" value="C:cytosol"/>
    <property type="evidence" value="ECO:0007669"/>
    <property type="project" value="TreeGrafter"/>
</dbReference>
<proteinExistence type="inferred from homology"/>
<evidence type="ECO:0000256" key="9">
    <source>
        <dbReference type="ARBA" id="ARBA00025948"/>
    </source>
</evidence>
<evidence type="ECO:0000256" key="11">
    <source>
        <dbReference type="HAMAP-Rule" id="MF_00129"/>
    </source>
</evidence>
<reference evidence="14" key="1">
    <citation type="journal article" date="2023" name="Comput. Struct. Biotechnol. J.">
        <title>Discovery of a novel marine Bacteroidetes with a rich repertoire of carbohydrate-active enzymes.</title>
        <authorList>
            <person name="Chen B."/>
            <person name="Liu G."/>
            <person name="Chen Q."/>
            <person name="Wang H."/>
            <person name="Liu L."/>
            <person name="Tang K."/>
        </authorList>
    </citation>
    <scope>NUCLEOTIDE SEQUENCE</scope>
    <source>
        <strain evidence="14">TK19036</strain>
    </source>
</reference>
<evidence type="ECO:0000256" key="1">
    <source>
        <dbReference type="ARBA" id="ARBA00001974"/>
    </source>
</evidence>
<organism evidence="14">
    <name type="scientific">Roseihalotalea indica</name>
    <dbReference type="NCBI Taxonomy" id="2867963"/>
    <lineage>
        <taxon>Bacteria</taxon>
        <taxon>Pseudomonadati</taxon>
        <taxon>Bacteroidota</taxon>
        <taxon>Cytophagia</taxon>
        <taxon>Cytophagales</taxon>
        <taxon>Catalimonadaceae</taxon>
        <taxon>Roseihalotalea</taxon>
    </lineage>
</organism>
<feature type="binding site" evidence="11">
    <location>
        <begin position="271"/>
        <end position="285"/>
    </location>
    <ligand>
        <name>NAD(+)</name>
        <dbReference type="ChEBI" id="CHEBI:57540"/>
    </ligand>
</feature>
<comment type="similarity">
    <text evidence="3 11">Belongs to the MnmG family.</text>
</comment>
<dbReference type="GO" id="GO:0002098">
    <property type="term" value="P:tRNA wobble uridine modification"/>
    <property type="evidence" value="ECO:0007669"/>
    <property type="project" value="InterPro"/>
</dbReference>